<dbReference type="Gene3D" id="3.40.50.920">
    <property type="match status" value="1"/>
</dbReference>
<evidence type="ECO:0000256" key="2">
    <source>
        <dbReference type="ARBA" id="ARBA00007131"/>
    </source>
</evidence>
<evidence type="ECO:0000313" key="5">
    <source>
        <dbReference type="EMBL" id="BBX01522.1"/>
    </source>
</evidence>
<feature type="domain" description="Transketolase-like pyrimidine-binding" evidence="4">
    <location>
        <begin position="17"/>
        <end position="183"/>
    </location>
</feature>
<proteinExistence type="inferred from homology"/>
<dbReference type="SUPFAM" id="SSF52518">
    <property type="entry name" value="Thiamin diphosphate-binding fold (THDP-binding)"/>
    <property type="match status" value="1"/>
</dbReference>
<organism evidence="5 6">
    <name type="scientific">Mycolicibacterium moriokaense</name>
    <dbReference type="NCBI Taxonomy" id="39691"/>
    <lineage>
        <taxon>Bacteria</taxon>
        <taxon>Bacillati</taxon>
        <taxon>Actinomycetota</taxon>
        <taxon>Actinomycetes</taxon>
        <taxon>Mycobacteriales</taxon>
        <taxon>Mycobacteriaceae</taxon>
        <taxon>Mycolicibacterium</taxon>
    </lineage>
</organism>
<dbReference type="PANTHER" id="PTHR43825:SF1">
    <property type="entry name" value="TRANSKETOLASE-LIKE PYRIMIDINE-BINDING DOMAIN-CONTAINING PROTEIN"/>
    <property type="match status" value="1"/>
</dbReference>
<sequence length="337" mass="34880">MTAMADPFSFNAGAVESHYGGAVGAQLLTMAEADPSIVVVAADLGVSPVTGAFVAKYPDRFVETGIAEANAVSVAAGLAAGGMKPYVLQMGAFGALKCAEQIRTDLAATRMPVRILSAWSGLAMGYFGTSHHALEDLAIARTIPGLTVVSCCDDFAAQSLLEQTAKIEGPVFIRLTEGVAHPVYSARPVFGLGRFHSVRQGRDATIIGTGLGTQLAMAAAELLANDDIDVAVLDAAYLKPVDEEAVLHAARTTRAIVTVEEHGIVGGLGSAVADVLATHGVGIDLQMHALPDHPLSVGLPHVLYEHYGLTPAAVAARVRVSLSASPPAPSHPNRPQR</sequence>
<accession>A0AAD1H9S8</accession>
<dbReference type="GO" id="GO:0000287">
    <property type="term" value="F:magnesium ion binding"/>
    <property type="evidence" value="ECO:0007669"/>
    <property type="project" value="UniProtKB-ARBA"/>
</dbReference>
<evidence type="ECO:0000256" key="1">
    <source>
        <dbReference type="ARBA" id="ARBA00001964"/>
    </source>
</evidence>
<evidence type="ECO:0000313" key="6">
    <source>
        <dbReference type="Proteomes" id="UP000466681"/>
    </source>
</evidence>
<comment type="cofactor">
    <cofactor evidence="1">
        <name>thiamine diphosphate</name>
        <dbReference type="ChEBI" id="CHEBI:58937"/>
    </cofactor>
</comment>
<name>A0AAD1H9S8_9MYCO</name>
<comment type="similarity">
    <text evidence="2">Belongs to the transketolase family.</text>
</comment>
<dbReference type="SMART" id="SM00861">
    <property type="entry name" value="Transket_pyr"/>
    <property type="match status" value="1"/>
</dbReference>
<dbReference type="InterPro" id="IPR051157">
    <property type="entry name" value="PDH/Transketolase"/>
</dbReference>
<protein>
    <submittedName>
        <fullName evidence="5">Transketolase, C-terminal subunit</fullName>
    </submittedName>
</protein>
<dbReference type="InterPro" id="IPR005475">
    <property type="entry name" value="Transketolase-like_Pyr-bd"/>
</dbReference>
<keyword evidence="3" id="KW-0786">Thiamine pyrophosphate</keyword>
<dbReference type="SUPFAM" id="SSF52922">
    <property type="entry name" value="TK C-terminal domain-like"/>
    <property type="match status" value="1"/>
</dbReference>
<evidence type="ECO:0000256" key="3">
    <source>
        <dbReference type="ARBA" id="ARBA00023052"/>
    </source>
</evidence>
<dbReference type="Pfam" id="PF02779">
    <property type="entry name" value="Transket_pyr"/>
    <property type="match status" value="1"/>
</dbReference>
<dbReference type="InterPro" id="IPR009014">
    <property type="entry name" value="Transketo_C/PFOR_II"/>
</dbReference>
<reference evidence="5 6" key="1">
    <citation type="journal article" date="2019" name="Emerg. Microbes Infect.">
        <title>Comprehensive subspecies identification of 175 nontuberculous mycobacteria species based on 7547 genomic profiles.</title>
        <authorList>
            <person name="Matsumoto Y."/>
            <person name="Kinjo T."/>
            <person name="Motooka D."/>
            <person name="Nabeya D."/>
            <person name="Jung N."/>
            <person name="Uechi K."/>
            <person name="Horii T."/>
            <person name="Iida T."/>
            <person name="Fujita J."/>
            <person name="Nakamura S."/>
        </authorList>
    </citation>
    <scope>NUCLEOTIDE SEQUENCE [LARGE SCALE GENOMIC DNA]</scope>
    <source>
        <strain evidence="5 6">JCM 6375</strain>
    </source>
</reference>
<dbReference type="Gene3D" id="3.40.50.970">
    <property type="match status" value="1"/>
</dbReference>
<dbReference type="InterPro" id="IPR033248">
    <property type="entry name" value="Transketolase_C"/>
</dbReference>
<dbReference type="CDD" id="cd07033">
    <property type="entry name" value="TPP_PYR_DXS_TK_like"/>
    <property type="match status" value="1"/>
</dbReference>
<dbReference type="InterPro" id="IPR029061">
    <property type="entry name" value="THDP-binding"/>
</dbReference>
<evidence type="ECO:0000259" key="4">
    <source>
        <dbReference type="SMART" id="SM00861"/>
    </source>
</evidence>
<dbReference type="Proteomes" id="UP000466681">
    <property type="component" value="Chromosome"/>
</dbReference>
<dbReference type="PANTHER" id="PTHR43825">
    <property type="entry name" value="PYRUVATE DEHYDROGENASE E1 COMPONENT"/>
    <property type="match status" value="1"/>
</dbReference>
<dbReference type="AlphaFoldDB" id="A0AAD1H9S8"/>
<dbReference type="Pfam" id="PF02780">
    <property type="entry name" value="Transketolase_C"/>
    <property type="match status" value="1"/>
</dbReference>
<keyword evidence="6" id="KW-1185">Reference proteome</keyword>
<gene>
    <name evidence="5" type="ORF">MMOR_24580</name>
</gene>
<dbReference type="EMBL" id="AP022560">
    <property type="protein sequence ID" value="BBX01522.1"/>
    <property type="molecule type" value="Genomic_DNA"/>
</dbReference>
<dbReference type="FunFam" id="3.40.50.970:FF:000129">
    <property type="entry name" value="Transketolase"/>
    <property type="match status" value="1"/>
</dbReference>
<dbReference type="KEGG" id="mmor:MMOR_24580"/>